<proteinExistence type="predicted"/>
<evidence type="ECO:0000313" key="3">
    <source>
        <dbReference type="Proteomes" id="UP000433876"/>
    </source>
</evidence>
<dbReference type="AlphaFoldDB" id="A0A8S9A3Q5"/>
<dbReference type="Proteomes" id="UP000433876">
    <property type="component" value="Unassembled WGS sequence"/>
</dbReference>
<comment type="caution">
    <text evidence="2">The sequence shown here is derived from an EMBL/GenBank/DDBJ whole genome shotgun (WGS) entry which is preliminary data.</text>
</comment>
<accession>A0A8S9A3Q5</accession>
<reference evidence="2 3" key="1">
    <citation type="submission" date="2017-07" db="EMBL/GenBank/DDBJ databases">
        <title>Genome sequence of the Sordaria macrospora wild type strain R19027.</title>
        <authorList>
            <person name="Nowrousian M."/>
            <person name="Teichert I."/>
            <person name="Kueck U."/>
        </authorList>
    </citation>
    <scope>NUCLEOTIDE SEQUENCE [LARGE SCALE GENOMIC DNA]</scope>
    <source>
        <strain evidence="2 3">R19027</strain>
        <tissue evidence="2">Mycelium</tissue>
    </source>
</reference>
<dbReference type="EMBL" id="NMPR01000011">
    <property type="protein sequence ID" value="KAA8635581.1"/>
    <property type="molecule type" value="Genomic_DNA"/>
</dbReference>
<name>A0A8S9A3Q5_SORMA</name>
<sequence>MDESHPISTTNNGGSSMDTATIQPSDIPTLVEAMMETVFKMIHHGVSHRGGGGHKPPKSRHENLNKAIENITPVALDIVLESISEEQGSPYNPTVKMKEALKAYIALWLRNKMTLQ</sequence>
<evidence type="ECO:0000313" key="2">
    <source>
        <dbReference type="EMBL" id="KAA8635581.1"/>
    </source>
</evidence>
<dbReference type="VEuPathDB" id="FungiDB:SMAC_08537"/>
<evidence type="ECO:0000256" key="1">
    <source>
        <dbReference type="SAM" id="MobiDB-lite"/>
    </source>
</evidence>
<protein>
    <submittedName>
        <fullName evidence="2">Uncharacterized protein</fullName>
    </submittedName>
</protein>
<feature type="region of interest" description="Disordered" evidence="1">
    <location>
        <begin position="1"/>
        <end position="22"/>
    </location>
</feature>
<organism evidence="2 3">
    <name type="scientific">Sordaria macrospora</name>
    <dbReference type="NCBI Taxonomy" id="5147"/>
    <lineage>
        <taxon>Eukaryota</taxon>
        <taxon>Fungi</taxon>
        <taxon>Dikarya</taxon>
        <taxon>Ascomycota</taxon>
        <taxon>Pezizomycotina</taxon>
        <taxon>Sordariomycetes</taxon>
        <taxon>Sordariomycetidae</taxon>
        <taxon>Sordariales</taxon>
        <taxon>Sordariaceae</taxon>
        <taxon>Sordaria</taxon>
    </lineage>
</organism>
<gene>
    <name evidence="2" type="ORF">SMACR_08537</name>
</gene>